<dbReference type="KEGG" id="sgf:HEP81_00446"/>
<evidence type="ECO:0000256" key="1">
    <source>
        <dbReference type="SAM" id="MobiDB-lite"/>
    </source>
</evidence>
<evidence type="ECO:0000313" key="3">
    <source>
        <dbReference type="Proteomes" id="UP000516422"/>
    </source>
</evidence>
<protein>
    <submittedName>
        <fullName evidence="2">Uncharacterized protein</fullName>
    </submittedName>
</protein>
<sequence length="83" mass="8488">MLACRLAVAVETPRAVAGWVVLRGLKSAAARVRPSRFVSAGGGLTWSSMSSRRSPGIGQMSTGCPCGASKPAITSRPDAKTAD</sequence>
<name>A0A7H1PRV2_9ACTN</name>
<dbReference type="Proteomes" id="UP000516422">
    <property type="component" value="Chromosome"/>
</dbReference>
<dbReference type="EMBL" id="CP051006">
    <property type="protein sequence ID" value="QNT90782.1"/>
    <property type="molecule type" value="Genomic_DNA"/>
</dbReference>
<gene>
    <name evidence="2" type="ORF">HEP81_00446</name>
</gene>
<accession>A0A7H1PRV2</accession>
<organism evidence="2 3">
    <name type="scientific">Streptomyces griseofuscus</name>
    <dbReference type="NCBI Taxonomy" id="146922"/>
    <lineage>
        <taxon>Bacteria</taxon>
        <taxon>Bacillati</taxon>
        <taxon>Actinomycetota</taxon>
        <taxon>Actinomycetes</taxon>
        <taxon>Kitasatosporales</taxon>
        <taxon>Streptomycetaceae</taxon>
        <taxon>Streptomyces</taxon>
    </lineage>
</organism>
<dbReference type="RefSeq" id="WP_207748326.1">
    <property type="nucleotide sequence ID" value="NZ_CP051006.1"/>
</dbReference>
<feature type="region of interest" description="Disordered" evidence="1">
    <location>
        <begin position="48"/>
        <end position="83"/>
    </location>
</feature>
<proteinExistence type="predicted"/>
<dbReference type="AlphaFoldDB" id="A0A7H1PRV2"/>
<evidence type="ECO:0000313" key="2">
    <source>
        <dbReference type="EMBL" id="QNT90782.1"/>
    </source>
</evidence>
<reference evidence="2 3" key="1">
    <citation type="submission" date="2020-04" db="EMBL/GenBank/DDBJ databases">
        <title>Characterization and engineering of Streptomyces griseofuscus DSM40191 as a potential heterologous host for expression of BGCs.</title>
        <authorList>
            <person name="Gren T."/>
            <person name="Whitford C.M."/>
            <person name="Mohite O.S."/>
            <person name="Joergensen T.S."/>
            <person name="Nielsen J.B."/>
            <person name="Lee S.Y."/>
            <person name="Weber T."/>
        </authorList>
    </citation>
    <scope>NUCLEOTIDE SEQUENCE [LARGE SCALE GENOMIC DNA]</scope>
    <source>
        <strain evidence="2 3">DSM 40191</strain>
    </source>
</reference>
<dbReference type="GeneID" id="91460100"/>